<sequence>MAGIAIATGATLGGVLTFVTQLATQLSLPSAPTSPSALFAGALPFALFVGLVGLLVGAIVAAAASVGATAVLLATRRRPIRQWLRPALAGLGAGITGMLPLAYIFLRPGWVGGESSLWVLGAAAALIAAGGVWLCERRQMSSPVATAERHGP</sequence>
<keyword evidence="1" id="KW-0472">Membrane</keyword>
<feature type="transmembrane region" description="Helical" evidence="1">
    <location>
        <begin position="86"/>
        <end position="105"/>
    </location>
</feature>
<dbReference type="Proteomes" id="UP000818266">
    <property type="component" value="Unassembled WGS sequence"/>
</dbReference>
<accession>A0A9E5MDV9</accession>
<dbReference type="RefSeq" id="WP_152582767.1">
    <property type="nucleotide sequence ID" value="NZ_VIKT02000002.1"/>
</dbReference>
<comment type="caution">
    <text evidence="2">The sequence shown here is derived from an EMBL/GenBank/DDBJ whole genome shotgun (WGS) entry which is preliminary data.</text>
</comment>
<name>A0A9E5MDV9_9MICO</name>
<keyword evidence="3" id="KW-1185">Reference proteome</keyword>
<organism evidence="2 3">
    <name type="scientific">Microcella pacifica</name>
    <dbReference type="NCBI Taxonomy" id="2591847"/>
    <lineage>
        <taxon>Bacteria</taxon>
        <taxon>Bacillati</taxon>
        <taxon>Actinomycetota</taxon>
        <taxon>Actinomycetes</taxon>
        <taxon>Micrococcales</taxon>
        <taxon>Microbacteriaceae</taxon>
        <taxon>Microcella</taxon>
    </lineage>
</organism>
<evidence type="ECO:0000256" key="1">
    <source>
        <dbReference type="SAM" id="Phobius"/>
    </source>
</evidence>
<feature type="transmembrane region" description="Helical" evidence="1">
    <location>
        <begin position="41"/>
        <end position="74"/>
    </location>
</feature>
<reference evidence="2 3" key="1">
    <citation type="submission" date="2020-03" db="EMBL/GenBank/DDBJ databases">
        <title>Chryseoglobus sp. isolated from a deep-sea seamount.</title>
        <authorList>
            <person name="Zhang D.-C."/>
        </authorList>
    </citation>
    <scope>NUCLEOTIDE SEQUENCE [LARGE SCALE GENOMIC DNA]</scope>
    <source>
        <strain evidence="2 3">KN1116</strain>
    </source>
</reference>
<keyword evidence="1" id="KW-0812">Transmembrane</keyword>
<evidence type="ECO:0000313" key="3">
    <source>
        <dbReference type="Proteomes" id="UP000818266"/>
    </source>
</evidence>
<protein>
    <submittedName>
        <fullName evidence="2">Uncharacterized protein</fullName>
    </submittedName>
</protein>
<feature type="transmembrane region" description="Helical" evidence="1">
    <location>
        <begin position="117"/>
        <end position="135"/>
    </location>
</feature>
<dbReference type="EMBL" id="VIKT02000002">
    <property type="protein sequence ID" value="NHF61847.1"/>
    <property type="molecule type" value="Genomic_DNA"/>
</dbReference>
<gene>
    <name evidence="2" type="ORF">FK219_001095</name>
</gene>
<proteinExistence type="predicted"/>
<keyword evidence="1" id="KW-1133">Transmembrane helix</keyword>
<evidence type="ECO:0000313" key="2">
    <source>
        <dbReference type="EMBL" id="NHF61847.1"/>
    </source>
</evidence>
<dbReference type="AlphaFoldDB" id="A0A9E5MDV9"/>